<accession>A0A7C1BFZ4</accession>
<dbReference type="Proteomes" id="UP000885931">
    <property type="component" value="Unassembled WGS sequence"/>
</dbReference>
<dbReference type="AlphaFoldDB" id="A0A7C1BFZ4"/>
<comment type="caution">
    <text evidence="1">The sequence shown here is derived from an EMBL/GenBank/DDBJ whole genome shotgun (WGS) entry which is preliminary data.</text>
</comment>
<reference evidence="1" key="1">
    <citation type="journal article" date="2020" name="mSystems">
        <title>Genome- and Community-Level Interaction Insights into Carbon Utilization and Element Cycling Functions of Hydrothermarchaeota in Hydrothermal Sediment.</title>
        <authorList>
            <person name="Zhou Z."/>
            <person name="Liu Y."/>
            <person name="Xu W."/>
            <person name="Pan J."/>
            <person name="Luo Z.H."/>
            <person name="Li M."/>
        </authorList>
    </citation>
    <scope>NUCLEOTIDE SEQUENCE [LARGE SCALE GENOMIC DNA]</scope>
    <source>
        <strain evidence="1">HyVt-237</strain>
    </source>
</reference>
<organism evidence="1">
    <name type="scientific">candidate division WOR-3 bacterium</name>
    <dbReference type="NCBI Taxonomy" id="2052148"/>
    <lineage>
        <taxon>Bacteria</taxon>
        <taxon>Bacteria division WOR-3</taxon>
    </lineage>
</organism>
<dbReference type="EMBL" id="DRBW01000184">
    <property type="protein sequence ID" value="HDM90520.1"/>
    <property type="molecule type" value="Genomic_DNA"/>
</dbReference>
<gene>
    <name evidence="1" type="ORF">ENG67_04860</name>
</gene>
<protein>
    <recommendedName>
        <fullName evidence="2">SMP-30/Gluconolactonase/LRE-like region domain-containing protein</fullName>
    </recommendedName>
</protein>
<dbReference type="SUPFAM" id="SSF101898">
    <property type="entry name" value="NHL repeat"/>
    <property type="match status" value="1"/>
</dbReference>
<sequence length="254" mass="27986">MNYILFFLVLLGPRRPESVLCTEKGIFVSDIGEFGSFPDGKIFIFKGDSVKVYADSLMDPKGLAYFGDKLYVADKDRIWEITDSTRTICVAPDSFPTRPEFLNDLAVDSAGNLYVSDTWKGVVFKIDTTGRTSVFAEVPNPNGLAWQDEKLYCVSFTKPGGLYLIKNGSVSHIFSSEDINGADGLAIRKGRAYISGYNSGKVIEVILEDKRAINPKVIRESLTTPADICLSATGDTLYIPLLQKGKIVTVELKK</sequence>
<evidence type="ECO:0000313" key="1">
    <source>
        <dbReference type="EMBL" id="HDM90520.1"/>
    </source>
</evidence>
<proteinExistence type="predicted"/>
<evidence type="ECO:0008006" key="2">
    <source>
        <dbReference type="Google" id="ProtNLM"/>
    </source>
</evidence>
<dbReference type="InterPro" id="IPR011042">
    <property type="entry name" value="6-blade_b-propeller_TolB-like"/>
</dbReference>
<name>A0A7C1BFZ4_UNCW3</name>
<dbReference type="Gene3D" id="2.120.10.30">
    <property type="entry name" value="TolB, C-terminal domain"/>
    <property type="match status" value="1"/>
</dbReference>